<proteinExistence type="predicted"/>
<comment type="caution">
    <text evidence="2">The sequence shown here is derived from an EMBL/GenBank/DDBJ whole genome shotgun (WGS) entry which is preliminary data.</text>
</comment>
<dbReference type="SUPFAM" id="SSF56112">
    <property type="entry name" value="Protein kinase-like (PK-like)"/>
    <property type="match status" value="1"/>
</dbReference>
<organism evidence="2 3">
    <name type="scientific">Catenuloplanes atrovinosus</name>
    <dbReference type="NCBI Taxonomy" id="137266"/>
    <lineage>
        <taxon>Bacteria</taxon>
        <taxon>Bacillati</taxon>
        <taxon>Actinomycetota</taxon>
        <taxon>Actinomycetes</taxon>
        <taxon>Micromonosporales</taxon>
        <taxon>Micromonosporaceae</taxon>
        <taxon>Catenuloplanes</taxon>
    </lineage>
</organism>
<evidence type="ECO:0000313" key="2">
    <source>
        <dbReference type="EMBL" id="MDR7276124.1"/>
    </source>
</evidence>
<dbReference type="Proteomes" id="UP001183643">
    <property type="component" value="Unassembled WGS sequence"/>
</dbReference>
<dbReference type="GO" id="GO:0016301">
    <property type="term" value="F:kinase activity"/>
    <property type="evidence" value="ECO:0007669"/>
    <property type="project" value="UniProtKB-KW"/>
</dbReference>
<protein>
    <submittedName>
        <fullName evidence="2">Ser/Thr protein kinase RdoA (MazF antagonist)</fullName>
    </submittedName>
</protein>
<dbReference type="EMBL" id="JAVDYB010000001">
    <property type="protein sequence ID" value="MDR7276124.1"/>
    <property type="molecule type" value="Genomic_DNA"/>
</dbReference>
<gene>
    <name evidence="2" type="ORF">J2S41_002902</name>
</gene>
<dbReference type="InterPro" id="IPR002575">
    <property type="entry name" value="Aminoglycoside_PTrfase"/>
</dbReference>
<keyword evidence="3" id="KW-1185">Reference proteome</keyword>
<dbReference type="Pfam" id="PF01636">
    <property type="entry name" value="APH"/>
    <property type="match status" value="1"/>
</dbReference>
<dbReference type="InterPro" id="IPR011009">
    <property type="entry name" value="Kinase-like_dom_sf"/>
</dbReference>
<dbReference type="RefSeq" id="WP_310368015.1">
    <property type="nucleotide sequence ID" value="NZ_JAVDYB010000001.1"/>
</dbReference>
<keyword evidence="2" id="KW-0808">Transferase</keyword>
<name>A0AAE3YLP0_9ACTN</name>
<dbReference type="Gene3D" id="3.90.1200.10">
    <property type="match status" value="1"/>
</dbReference>
<evidence type="ECO:0000313" key="3">
    <source>
        <dbReference type="Proteomes" id="UP001183643"/>
    </source>
</evidence>
<reference evidence="2" key="1">
    <citation type="submission" date="2023-07" db="EMBL/GenBank/DDBJ databases">
        <title>Sequencing the genomes of 1000 actinobacteria strains.</title>
        <authorList>
            <person name="Klenk H.-P."/>
        </authorList>
    </citation>
    <scope>NUCLEOTIDE SEQUENCE</scope>
    <source>
        <strain evidence="2">DSM 44707</strain>
    </source>
</reference>
<evidence type="ECO:0000259" key="1">
    <source>
        <dbReference type="Pfam" id="PF01636"/>
    </source>
</evidence>
<keyword evidence="2" id="KW-0418">Kinase</keyword>
<dbReference type="AlphaFoldDB" id="A0AAE3YLP0"/>
<accession>A0AAE3YLP0</accession>
<feature type="domain" description="Aminoglycoside phosphotransferase" evidence="1">
    <location>
        <begin position="35"/>
        <end position="224"/>
    </location>
</feature>
<sequence length="292" mass="32780">MEHAVDPGVSARWRVTPGPVLGDRPAGTWAARRDGVPLVVKFFDDATYPDWRYPVRVADALHALGWPTPRLADEPIPAATGTWALFHHLPGRPRPRQQPGERRHRGRLLAELHASAAATGITVQRNGFADPASVVSDPALDRWLRAYERIDPSSAVPLRRCREAAVAWFAAHPHPDAPRSVIHSDFTPWNLLFDGDRLTGLLDFEGTHLTFQVADFALSWRGYQDDVLLGYDEVRPLSDLEWHLIRPCYWAWMFIDLTSTPPGHSSVSWQLAHLHKHSPLLDRKAGPAPRFA</sequence>